<keyword evidence="6" id="KW-1185">Reference proteome</keyword>
<evidence type="ECO:0000256" key="3">
    <source>
        <dbReference type="ARBA" id="ARBA00023002"/>
    </source>
</evidence>
<dbReference type="OrthoDB" id="9786503at2"/>
<dbReference type="Gene3D" id="3.50.50.60">
    <property type="entry name" value="FAD/NAD(P)-binding domain"/>
    <property type="match status" value="2"/>
</dbReference>
<dbReference type="PRINTS" id="PR00469">
    <property type="entry name" value="PNDRDTASEII"/>
</dbReference>
<evidence type="ECO:0000313" key="6">
    <source>
        <dbReference type="Proteomes" id="UP000005324"/>
    </source>
</evidence>
<keyword evidence="3 5" id="KW-0560">Oxidoreductase</keyword>
<dbReference type="InterPro" id="IPR023753">
    <property type="entry name" value="FAD/NAD-binding_dom"/>
</dbReference>
<dbReference type="PANTHER" id="PTHR48105">
    <property type="entry name" value="THIOREDOXIN REDUCTASE 1-RELATED-RELATED"/>
    <property type="match status" value="1"/>
</dbReference>
<dbReference type="RefSeq" id="WP_007003467.1">
    <property type="nucleotide sequence ID" value="NZ_GG770778.1"/>
</dbReference>
<dbReference type="InterPro" id="IPR036188">
    <property type="entry name" value="FAD/NAD-bd_sf"/>
</dbReference>
<evidence type="ECO:0000313" key="5">
    <source>
        <dbReference type="EMBL" id="EFH13372.1"/>
    </source>
</evidence>
<evidence type="ECO:0000259" key="4">
    <source>
        <dbReference type="Pfam" id="PF07992"/>
    </source>
</evidence>
<sequence length="305" mass="32333">MSDYDVAVVGGGPAGLSAALLLGRARRRVLLLDSGEHRNDPARMMHGFLTRDGIPPAEFRRIAREQLAAYPQVELRDARVEAVEPGFTLHLAGGASPVAARAVLLATGMADELPEIPGLRPLYGLDAWHCPYCDGWERRGEAMAVLGEGVAGYRMALEMRGWTDRLVLCCQGKRPEARHRAKLAALGIELREAKVVELLSEAGRLSALRLADGEVLPRSVLVLAAAQRQRSDLAQRLGCGLTRGGLVRAAHDGATDIPGLYVAGDAAPHLQMAVVAAAQGAMAAFAINTALLREVVLPAASGGRP</sequence>
<gene>
    <name evidence="5" type="primary">trxB2</name>
    <name evidence="5" type="ORF">HMPREF0731_0407</name>
</gene>
<dbReference type="SUPFAM" id="SSF51905">
    <property type="entry name" value="FAD/NAD(P)-binding domain"/>
    <property type="match status" value="1"/>
</dbReference>
<dbReference type="PRINTS" id="PR00368">
    <property type="entry name" value="FADPNR"/>
</dbReference>
<dbReference type="AlphaFoldDB" id="D5RH48"/>
<dbReference type="EMBL" id="ADVL01000079">
    <property type="protein sequence ID" value="EFH13372.1"/>
    <property type="molecule type" value="Genomic_DNA"/>
</dbReference>
<name>D5RH48_9PROT</name>
<comment type="caution">
    <text evidence="5">The sequence shown here is derived from an EMBL/GenBank/DDBJ whole genome shotgun (WGS) entry which is preliminary data.</text>
</comment>
<reference evidence="5 6" key="1">
    <citation type="submission" date="2010-04" db="EMBL/GenBank/DDBJ databases">
        <authorList>
            <person name="Qin X."/>
            <person name="Bachman B."/>
            <person name="Battles P."/>
            <person name="Bell A."/>
            <person name="Bess C."/>
            <person name="Bickham C."/>
            <person name="Chaboub L."/>
            <person name="Chen D."/>
            <person name="Coyle M."/>
            <person name="Deiros D.R."/>
            <person name="Dinh H."/>
            <person name="Forbes L."/>
            <person name="Fowler G."/>
            <person name="Francisco L."/>
            <person name="Fu Q."/>
            <person name="Gubbala S."/>
            <person name="Hale W."/>
            <person name="Han Y."/>
            <person name="Hemphill L."/>
            <person name="Highlander S.K."/>
            <person name="Hirani K."/>
            <person name="Hogues M."/>
            <person name="Jackson L."/>
            <person name="Jakkamsetti A."/>
            <person name="Javaid M."/>
            <person name="Jiang H."/>
            <person name="Korchina V."/>
            <person name="Kovar C."/>
            <person name="Lara F."/>
            <person name="Lee S."/>
            <person name="Mata R."/>
            <person name="Mathew T."/>
            <person name="Moen C."/>
            <person name="Morales K."/>
            <person name="Munidasa M."/>
            <person name="Nazareth L."/>
            <person name="Ngo R."/>
            <person name="Nguyen L."/>
            <person name="Okwuonu G."/>
            <person name="Ongeri F."/>
            <person name="Patil S."/>
            <person name="Petrosino J."/>
            <person name="Pham C."/>
            <person name="Pham P."/>
            <person name="Pu L.-L."/>
            <person name="Puazo M."/>
            <person name="Raj R."/>
            <person name="Reid J."/>
            <person name="Rouhana J."/>
            <person name="Saada N."/>
            <person name="Shang Y."/>
            <person name="Simmons D."/>
            <person name="Thornton R."/>
            <person name="Warren J."/>
            <person name="Weissenberger G."/>
            <person name="Zhang J."/>
            <person name="Zhang L."/>
            <person name="Zhou C."/>
            <person name="Zhu D."/>
            <person name="Muzny D."/>
            <person name="Worley K."/>
            <person name="Gibbs R."/>
        </authorList>
    </citation>
    <scope>NUCLEOTIDE SEQUENCE [LARGE SCALE GENOMIC DNA]</scope>
    <source>
        <strain evidence="5 6">ATCC 49957</strain>
    </source>
</reference>
<accession>D5RH48</accession>
<keyword evidence="2" id="KW-0285">Flavoprotein</keyword>
<dbReference type="InterPro" id="IPR050097">
    <property type="entry name" value="Ferredoxin-NADP_redctase_2"/>
</dbReference>
<evidence type="ECO:0000256" key="1">
    <source>
        <dbReference type="ARBA" id="ARBA00018719"/>
    </source>
</evidence>
<dbReference type="Pfam" id="PF07992">
    <property type="entry name" value="Pyr_redox_2"/>
    <property type="match status" value="1"/>
</dbReference>
<evidence type="ECO:0000256" key="2">
    <source>
        <dbReference type="ARBA" id="ARBA00022630"/>
    </source>
</evidence>
<dbReference type="GO" id="GO:0016491">
    <property type="term" value="F:oxidoreductase activity"/>
    <property type="evidence" value="ECO:0007669"/>
    <property type="project" value="UniProtKB-KW"/>
</dbReference>
<organism evidence="5 6">
    <name type="scientific">Pseudoroseomonas cervicalis ATCC 49957</name>
    <dbReference type="NCBI Taxonomy" id="525371"/>
    <lineage>
        <taxon>Bacteria</taxon>
        <taxon>Pseudomonadati</taxon>
        <taxon>Pseudomonadota</taxon>
        <taxon>Alphaproteobacteria</taxon>
        <taxon>Acetobacterales</taxon>
        <taxon>Roseomonadaceae</taxon>
        <taxon>Roseomonas</taxon>
    </lineage>
</organism>
<feature type="domain" description="FAD/NAD(P)-binding" evidence="4">
    <location>
        <begin position="4"/>
        <end position="280"/>
    </location>
</feature>
<proteinExistence type="predicted"/>
<dbReference type="Proteomes" id="UP000005324">
    <property type="component" value="Unassembled WGS sequence"/>
</dbReference>
<protein>
    <recommendedName>
        <fullName evidence="1">Thioredoxin reductase</fullName>
    </recommendedName>
</protein>
<dbReference type="HOGENOM" id="CLU_031864_5_0_5"/>